<sequence length="146" mass="16937">MSVSLGDLTPNNIKQLKVLNSVIFPEKKFEESYYKDCLEKLEWSQLGFFNDVNVGGISYIEEEIPENKDQLRVNIKTLGVLPAYRRLGVASELLKYVFDNCKENEKIKEIYVQIQQSNESAINLFKKNNFEVKEKDQDAIILIKNL</sequence>
<evidence type="ECO:0000313" key="4">
    <source>
        <dbReference type="EMBL" id="ORX54816.1"/>
    </source>
</evidence>
<dbReference type="STRING" id="1754191.A0A1Y1VFC5"/>
<feature type="domain" description="N-acetyltransferase" evidence="3">
    <location>
        <begin position="3"/>
        <end position="146"/>
    </location>
</feature>
<dbReference type="Proteomes" id="UP000193719">
    <property type="component" value="Unassembled WGS sequence"/>
</dbReference>
<dbReference type="GO" id="GO:0031415">
    <property type="term" value="C:NatA complex"/>
    <property type="evidence" value="ECO:0007669"/>
    <property type="project" value="TreeGrafter"/>
</dbReference>
<keyword evidence="1 4" id="KW-0808">Transferase</keyword>
<evidence type="ECO:0000256" key="1">
    <source>
        <dbReference type="ARBA" id="ARBA00022679"/>
    </source>
</evidence>
<dbReference type="OrthoDB" id="47374at2759"/>
<dbReference type="GO" id="GO:0007064">
    <property type="term" value="P:mitotic sister chromatid cohesion"/>
    <property type="evidence" value="ECO:0007669"/>
    <property type="project" value="TreeGrafter"/>
</dbReference>
<dbReference type="PANTHER" id="PTHR42919:SF8">
    <property type="entry name" value="N-ALPHA-ACETYLTRANSFERASE 50"/>
    <property type="match status" value="1"/>
</dbReference>
<dbReference type="PANTHER" id="PTHR42919">
    <property type="entry name" value="N-ALPHA-ACETYLTRANSFERASE"/>
    <property type="match status" value="1"/>
</dbReference>
<keyword evidence="2 4" id="KW-0012">Acyltransferase</keyword>
<evidence type="ECO:0000313" key="5">
    <source>
        <dbReference type="Proteomes" id="UP000193719"/>
    </source>
</evidence>
<gene>
    <name evidence="4" type="ORF">BCR36DRAFT_347924</name>
</gene>
<dbReference type="GO" id="GO:0016747">
    <property type="term" value="F:acyltransferase activity, transferring groups other than amino-acyl groups"/>
    <property type="evidence" value="ECO:0007669"/>
    <property type="project" value="InterPro"/>
</dbReference>
<dbReference type="Gene3D" id="3.40.630.30">
    <property type="match status" value="1"/>
</dbReference>
<proteinExistence type="predicted"/>
<dbReference type="Pfam" id="PF00583">
    <property type="entry name" value="Acetyltransf_1"/>
    <property type="match status" value="1"/>
</dbReference>
<dbReference type="AlphaFoldDB" id="A0A1Y1VFC5"/>
<accession>A0A1Y1VFC5</accession>
<comment type="caution">
    <text evidence="4">The sequence shown here is derived from an EMBL/GenBank/DDBJ whole genome shotgun (WGS) entry which is preliminary data.</text>
</comment>
<dbReference type="InterPro" id="IPR051556">
    <property type="entry name" value="N-term/lysine_N-AcTrnsfr"/>
</dbReference>
<dbReference type="EMBL" id="MCFH01000010">
    <property type="protein sequence ID" value="ORX54816.1"/>
    <property type="molecule type" value="Genomic_DNA"/>
</dbReference>
<dbReference type="CDD" id="cd04301">
    <property type="entry name" value="NAT_SF"/>
    <property type="match status" value="1"/>
</dbReference>
<protein>
    <submittedName>
        <fullName evidence="4">Acyl-CoA N-acyltransferase</fullName>
    </submittedName>
</protein>
<reference evidence="4 5" key="1">
    <citation type="submission" date="2016-08" db="EMBL/GenBank/DDBJ databases">
        <title>Genomes of anaerobic fungi encode conserved fungal cellulosomes for biomass hydrolysis.</title>
        <authorList>
            <consortium name="DOE Joint Genome Institute"/>
            <person name="Haitjema C.H."/>
            <person name="Gilmore S.P."/>
            <person name="Henske J.K."/>
            <person name="Solomon K.V."/>
            <person name="De Groot R."/>
            <person name="Kuo A."/>
            <person name="Mondo S.J."/>
            <person name="Salamov A.A."/>
            <person name="Labutti K."/>
            <person name="Zhao Z."/>
            <person name="Chiniquy J."/>
            <person name="Barry K."/>
            <person name="Brewer H.M."/>
            <person name="Purvine S.O."/>
            <person name="Wright A.T."/>
            <person name="Boxma B."/>
            <person name="Van Alen T."/>
            <person name="Hackstein J.H."/>
            <person name="Baker S.E."/>
            <person name="Grigoriev I.V."/>
            <person name="O'Malley M.A."/>
        </authorList>
    </citation>
    <scope>NUCLEOTIDE SEQUENCE [LARGE SCALE GENOMIC DNA]</scope>
    <source>
        <strain evidence="5">finn</strain>
    </source>
</reference>
<keyword evidence="5" id="KW-1185">Reference proteome</keyword>
<dbReference type="InterPro" id="IPR016181">
    <property type="entry name" value="Acyl_CoA_acyltransferase"/>
</dbReference>
<dbReference type="PROSITE" id="PS51186">
    <property type="entry name" value="GNAT"/>
    <property type="match status" value="1"/>
</dbReference>
<evidence type="ECO:0000259" key="3">
    <source>
        <dbReference type="PROSITE" id="PS51186"/>
    </source>
</evidence>
<evidence type="ECO:0000256" key="2">
    <source>
        <dbReference type="ARBA" id="ARBA00023315"/>
    </source>
</evidence>
<dbReference type="SUPFAM" id="SSF55729">
    <property type="entry name" value="Acyl-CoA N-acyltransferases (Nat)"/>
    <property type="match status" value="1"/>
</dbReference>
<reference evidence="4 5" key="2">
    <citation type="submission" date="2016-08" db="EMBL/GenBank/DDBJ databases">
        <title>Pervasive Adenine N6-methylation of Active Genes in Fungi.</title>
        <authorList>
            <consortium name="DOE Joint Genome Institute"/>
            <person name="Mondo S.J."/>
            <person name="Dannebaum R.O."/>
            <person name="Kuo R.C."/>
            <person name="Labutti K."/>
            <person name="Haridas S."/>
            <person name="Kuo A."/>
            <person name="Salamov A."/>
            <person name="Ahrendt S.R."/>
            <person name="Lipzen A."/>
            <person name="Sullivan W."/>
            <person name="Andreopoulos W.B."/>
            <person name="Clum A."/>
            <person name="Lindquist E."/>
            <person name="Daum C."/>
            <person name="Ramamoorthy G.K."/>
            <person name="Gryganskyi A."/>
            <person name="Culley D."/>
            <person name="Magnuson J.K."/>
            <person name="James T.Y."/>
            <person name="O'Malley M.A."/>
            <person name="Stajich J.E."/>
            <person name="Spatafora J.W."/>
            <person name="Visel A."/>
            <person name="Grigoriev I.V."/>
        </authorList>
    </citation>
    <scope>NUCLEOTIDE SEQUENCE [LARGE SCALE GENOMIC DNA]</scope>
    <source>
        <strain evidence="5">finn</strain>
    </source>
</reference>
<dbReference type="InterPro" id="IPR000182">
    <property type="entry name" value="GNAT_dom"/>
</dbReference>
<organism evidence="4 5">
    <name type="scientific">Piromyces finnis</name>
    <dbReference type="NCBI Taxonomy" id="1754191"/>
    <lineage>
        <taxon>Eukaryota</taxon>
        <taxon>Fungi</taxon>
        <taxon>Fungi incertae sedis</taxon>
        <taxon>Chytridiomycota</taxon>
        <taxon>Chytridiomycota incertae sedis</taxon>
        <taxon>Neocallimastigomycetes</taxon>
        <taxon>Neocallimastigales</taxon>
        <taxon>Neocallimastigaceae</taxon>
        <taxon>Piromyces</taxon>
    </lineage>
</organism>
<name>A0A1Y1VFC5_9FUNG</name>